<gene>
    <name evidence="1" type="ORF">BDR25DRAFT_298130</name>
</gene>
<evidence type="ECO:0000313" key="1">
    <source>
        <dbReference type="EMBL" id="KAF2463339.1"/>
    </source>
</evidence>
<keyword evidence="2" id="KW-1185">Reference proteome</keyword>
<reference evidence="1" key="1">
    <citation type="journal article" date="2020" name="Stud. Mycol.">
        <title>101 Dothideomycetes genomes: a test case for predicting lifestyles and emergence of pathogens.</title>
        <authorList>
            <person name="Haridas S."/>
            <person name="Albert R."/>
            <person name="Binder M."/>
            <person name="Bloem J."/>
            <person name="Labutti K."/>
            <person name="Salamov A."/>
            <person name="Andreopoulos B."/>
            <person name="Baker S."/>
            <person name="Barry K."/>
            <person name="Bills G."/>
            <person name="Bluhm B."/>
            <person name="Cannon C."/>
            <person name="Castanera R."/>
            <person name="Culley D."/>
            <person name="Daum C."/>
            <person name="Ezra D."/>
            <person name="Gonzalez J."/>
            <person name="Henrissat B."/>
            <person name="Kuo A."/>
            <person name="Liang C."/>
            <person name="Lipzen A."/>
            <person name="Lutzoni F."/>
            <person name="Magnuson J."/>
            <person name="Mondo S."/>
            <person name="Nolan M."/>
            <person name="Ohm R."/>
            <person name="Pangilinan J."/>
            <person name="Park H.-J."/>
            <person name="Ramirez L."/>
            <person name="Alfaro M."/>
            <person name="Sun H."/>
            <person name="Tritt A."/>
            <person name="Yoshinaga Y."/>
            <person name="Zwiers L.-H."/>
            <person name="Turgeon B."/>
            <person name="Goodwin S."/>
            <person name="Spatafora J."/>
            <person name="Crous P."/>
            <person name="Grigoriev I."/>
        </authorList>
    </citation>
    <scope>NUCLEOTIDE SEQUENCE</scope>
    <source>
        <strain evidence="1">ATCC 200398</strain>
    </source>
</reference>
<comment type="caution">
    <text evidence="1">The sequence shown here is derived from an EMBL/GenBank/DDBJ whole genome shotgun (WGS) entry which is preliminary data.</text>
</comment>
<accession>A0ACB6Q8U0</accession>
<proteinExistence type="predicted"/>
<sequence length="223" mass="25330">MRFLKPYTQPTDPRWHGSHRHGPILLLPITFLIICIWALLIADTIYGKKLSDSYYAAYYRYLKTKDHSNMPNSPPVRWEGTDSDGVATFVCHAFIALIPDTIHLPVQHYLLHTTHLHPVFALCSSLVFALLWLASALLGTFVTMFSEYGYKEQNAWDELCKAEFSLQYVVVVIYFVYMGFAAAAVHKWRRGRRDVGAFESGVEVGLELARRSGKADESGEGRV</sequence>
<organism evidence="1 2">
    <name type="scientific">Lindgomyces ingoldianus</name>
    <dbReference type="NCBI Taxonomy" id="673940"/>
    <lineage>
        <taxon>Eukaryota</taxon>
        <taxon>Fungi</taxon>
        <taxon>Dikarya</taxon>
        <taxon>Ascomycota</taxon>
        <taxon>Pezizomycotina</taxon>
        <taxon>Dothideomycetes</taxon>
        <taxon>Pleosporomycetidae</taxon>
        <taxon>Pleosporales</taxon>
        <taxon>Lindgomycetaceae</taxon>
        <taxon>Lindgomyces</taxon>
    </lineage>
</organism>
<dbReference type="Proteomes" id="UP000799755">
    <property type="component" value="Unassembled WGS sequence"/>
</dbReference>
<name>A0ACB6Q8U0_9PLEO</name>
<dbReference type="EMBL" id="MU003551">
    <property type="protein sequence ID" value="KAF2463339.1"/>
    <property type="molecule type" value="Genomic_DNA"/>
</dbReference>
<protein>
    <submittedName>
        <fullName evidence="1">Uncharacterized protein</fullName>
    </submittedName>
</protein>
<evidence type="ECO:0000313" key="2">
    <source>
        <dbReference type="Proteomes" id="UP000799755"/>
    </source>
</evidence>